<protein>
    <submittedName>
        <fullName evidence="1">Uncharacterized protein</fullName>
    </submittedName>
</protein>
<dbReference type="Proteomes" id="UP000247150">
    <property type="component" value="Unassembled WGS sequence"/>
</dbReference>
<name>A0A2V3A6M5_9BACI</name>
<proteinExistence type="predicted"/>
<comment type="caution">
    <text evidence="1">The sequence shown here is derived from an EMBL/GenBank/DDBJ whole genome shotgun (WGS) entry which is preliminary data.</text>
</comment>
<dbReference type="EMBL" id="QGTW01000002">
    <property type="protein sequence ID" value="PWW31419.1"/>
    <property type="molecule type" value="Genomic_DNA"/>
</dbReference>
<gene>
    <name evidence="1" type="ORF">DFO73_102418</name>
</gene>
<evidence type="ECO:0000313" key="1">
    <source>
        <dbReference type="EMBL" id="PWW31419.1"/>
    </source>
</evidence>
<reference evidence="1 2" key="1">
    <citation type="submission" date="2018-05" db="EMBL/GenBank/DDBJ databases">
        <title>Freshwater and sediment microbial communities from various areas in North America, analyzing microbe dynamics in response to fracking.</title>
        <authorList>
            <person name="Lamendella R."/>
        </authorList>
    </citation>
    <scope>NUCLEOTIDE SEQUENCE [LARGE SCALE GENOMIC DNA]</scope>
    <source>
        <strain evidence="1 2">15_TX</strain>
    </source>
</reference>
<organism evidence="1 2">
    <name type="scientific">Cytobacillus oceanisediminis</name>
    <dbReference type="NCBI Taxonomy" id="665099"/>
    <lineage>
        <taxon>Bacteria</taxon>
        <taxon>Bacillati</taxon>
        <taxon>Bacillota</taxon>
        <taxon>Bacilli</taxon>
        <taxon>Bacillales</taxon>
        <taxon>Bacillaceae</taxon>
        <taxon>Cytobacillus</taxon>
    </lineage>
</organism>
<dbReference type="RefSeq" id="WP_181395936.1">
    <property type="nucleotide sequence ID" value="NZ_QGTW01000002.1"/>
</dbReference>
<evidence type="ECO:0000313" key="2">
    <source>
        <dbReference type="Proteomes" id="UP000247150"/>
    </source>
</evidence>
<accession>A0A2V3A6M5</accession>
<sequence length="47" mass="5284">MSKIIFNEALIKVLENNPNADHVPERSIVYKSEFKLKAVKGNLEGKA</sequence>
<dbReference type="AlphaFoldDB" id="A0A2V3A6M5"/>